<feature type="region of interest" description="Disordered" evidence="1">
    <location>
        <begin position="903"/>
        <end position="931"/>
    </location>
</feature>
<dbReference type="EMBL" id="LR797384">
    <property type="protein sequence ID" value="CAB4212623.1"/>
    <property type="molecule type" value="Genomic_DNA"/>
</dbReference>
<proteinExistence type="predicted"/>
<feature type="region of interest" description="Disordered" evidence="1">
    <location>
        <begin position="1314"/>
        <end position="1369"/>
    </location>
</feature>
<feature type="region of interest" description="Disordered" evidence="1">
    <location>
        <begin position="602"/>
        <end position="643"/>
    </location>
</feature>
<dbReference type="PANTHER" id="PTHR24216">
    <property type="entry name" value="PAXILLIN-RELATED"/>
    <property type="match status" value="1"/>
</dbReference>
<feature type="region of interest" description="Disordered" evidence="1">
    <location>
        <begin position="1"/>
        <end position="52"/>
    </location>
</feature>
<name>A0A6J5QPU0_9CAUD</name>
<feature type="region of interest" description="Disordered" evidence="1">
    <location>
        <begin position="366"/>
        <end position="401"/>
    </location>
</feature>
<feature type="compositionally biased region" description="Low complexity" evidence="1">
    <location>
        <begin position="869"/>
        <end position="883"/>
    </location>
</feature>
<dbReference type="EMBL" id="LR798388">
    <property type="protein sequence ID" value="CAB5228247.1"/>
    <property type="molecule type" value="Genomic_DNA"/>
</dbReference>
<gene>
    <name evidence="2" type="ORF">UFOVP1086_23</name>
    <name evidence="3" type="ORF">UFOVP1440_23</name>
    <name evidence="4" type="ORF">UFOVP1533_23</name>
</gene>
<feature type="region of interest" description="Disordered" evidence="1">
    <location>
        <begin position="865"/>
        <end position="890"/>
    </location>
</feature>
<feature type="compositionally biased region" description="Low complexity" evidence="1">
    <location>
        <begin position="707"/>
        <end position="726"/>
    </location>
</feature>
<dbReference type="EMBL" id="LR797027">
    <property type="protein sequence ID" value="CAB4182785.1"/>
    <property type="molecule type" value="Genomic_DNA"/>
</dbReference>
<dbReference type="PANTHER" id="PTHR24216:SF65">
    <property type="entry name" value="PAXILLIN-LIKE PROTEIN 1"/>
    <property type="match status" value="1"/>
</dbReference>
<evidence type="ECO:0000313" key="4">
    <source>
        <dbReference type="EMBL" id="CAB5228247.1"/>
    </source>
</evidence>
<feature type="compositionally biased region" description="Basic and acidic residues" evidence="1">
    <location>
        <begin position="1318"/>
        <end position="1328"/>
    </location>
</feature>
<feature type="compositionally biased region" description="Low complexity" evidence="1">
    <location>
        <begin position="918"/>
        <end position="931"/>
    </location>
</feature>
<accession>A0A6J5QPU0</accession>
<feature type="compositionally biased region" description="Low complexity" evidence="1">
    <location>
        <begin position="366"/>
        <end position="385"/>
    </location>
</feature>
<protein>
    <recommendedName>
        <fullName evidence="5">Large polyvalent protein associated domain-containing protein</fullName>
    </recommendedName>
</protein>
<feature type="compositionally biased region" description="Polar residues" evidence="1">
    <location>
        <begin position="1"/>
        <end position="10"/>
    </location>
</feature>
<sequence length="2325" mass="247592">MSNDFGQNDSVVAGQPKPIQFGQNDAVYDFGTNDSTVATTPKPKEPSAWKLPSSSMVQPIAAGQRVLISRDGQTHEPAVWDANSQTFRQEVLPASDEHPPVFKSFTPAEVKQYAPLGSWDEAFGTAAKRSIIPTAAGVAAGKLTTTALSRVPGIVGELMTRESLPGMLAQVGAFTVGSLGGSAAVEPLNEKLFGKLTPEQQLNAEEHPFANWAGGMAPSVAAFHPNLDTSIGQRLMNAGMMTGIGVGTDLATGNKITPGGVVGHAAGGFLLGRPNRIGRLIEAPGAAIGNIGKKPIVLDLGFDPATGNIPPSETPPPAAAEQVVPPVKQPAVTPAAVPEPTPAPVAVQPEATVAPQFKPVVEAKPAPVAEQPVAEATPEPAPVAKSQPPPATPTGNETLPRELAGAKPRFGYGDKNVELTFESDLDKAAYITSQTNKNKRHDDYVAWAVKTFGMTEGELAAHGRDVRAAAKEAARTSTGDKATVKRVIEFPAPEPIPVAQEVPAPVEPAPAAAQKPRVVVPALARPAVDVAPVVEPTPSPAPTAEAKPTPVEAKPTTPDVDPVTGKKLPQGVVEARKTADALIAAGLGDTAAAKNAVAQVNRWEDQNGRPKSYQTKQGELGQQPVVRPTERPIPAAEPIKRSKAIQDAIDQVGKLEKSLAGANEKDRLRIERQLKLRRNQVNADDVRNGRKPTYGEAEQPALPVQPETPATAEAKPATAETAPAEEPVGETKPVSTPEREAKIKAILDNADASHVSHTFNVREVIEHKGSDGKWYTNGWPQNVKLTGEKRVGGWGITDKNGIGMGKRYATEAEAKASLENNRAGNREQFKKALEASSDERLNDQAKTWEAEKATFDRLNPEIAKQRKTPAPAAKPAKPVVKPPIGQTEIPGTADTFNLAGENVTSAEQPPAARVDTSTGELPGTAEATTTPEAKPATIKPVTNPVVASTEGAAIRSTDNIPVQRIATSEIKADPKLMQYKATDEADSGVNQKDKLSGKWDETKAGVVTVWKPNDPSAHGLAPGQNYIVANGHHRLDFAVRAGRPDMNVHVLKESDGWSAADARMQAAEINIADGKGSPQDAVKYLQAVREKNGEAAMDAAAKRVGSNEGARRNADIAKGLSGDAMDLFVNDKIDARQAHAIALNAPGDTIVQNAGAKAAVKGMSPESIVDVMNTINEMMGERAKLKADAQSQGTLWEGLGMDNAALQDMAEKLAMKAAEKRSAIDDQLRAIQGAAKRPEKAGVGGVQVKDVEKTKKFIDDLKRQRDELGRWRDNPELRDKIYAEAGVSKEEEARANGGNPVKKSAEPIAKSFDEMTPEEQKQHLKDNDSSTGDMFGDNKLHSAAGAAAEAKPVEPTAAPEDKPAGEAVAEATKKAYTEAGEVAGLNDGGEQQGKLMSWADETIRRFESGQLGSGPGHGMELAAALAIKGIAHAGRAAGDFAVWSKAMISEFGNGVKPHLAAAWEKLKDLPALQSEAYAHALVRDEAGKPALDVHAAIAEEALKQDAAKEVIAAAASDKTPTVSTFQKAINSGPVAFFRAVGSRMRSLAEINPQSPAMKEAVEAFVSTPGKTTQRDFLTAHSNQVKAFANRIETAMNPIAKLIKGMTPEAQRNLQVQMIKAIESNAAVGGHIGSAIKEIKAVLSDMHTYANESGLKVGEVKDYFPRKVEANLVIKNPAGFVAAAEKAYESKWRREAQADASKEGLSAPEPTSKDRLNFRNQAIAWKDAIVLNKEGWNFEKGIFENTKPGKEENFQKEREFTKEEAKHFEDYRNTNIWKILASHVNSTVKQSELARRLGADGEKYLDLKQRMKQEGVPPEHVNSFEEYVKNMIGYTPPKDIGINPEVAQTVMNASNLLTTLKYLAKTPLLVAAEPAGIAHHTGETFSAPLIVGRNLIRLANIMRRASPKAISDANAMVEQQYGKGHDLASALALELGITSAHGPFMEGASGYMPDEFHENTGKMRELMNKVHSGMFLDAAETAKRESGVNEGMRYLQRLVDHSTGQNTLSQIFEKAGISTEKGMFDTSQYGTEKLKGLGIPEAEHADFADFVNGLKKMKPTDRFAAIADKENPMAGRYRNAVELFTKAAVVQTTTGSRAAAANASHIGRALFMLNTYSNEYALQHREALYNEALRLTNKDGGNTSAGERLMAAKHLAALPMTMAMMYGVGQIYKAMNGQLDDKGKKAMFGLPHLPVDIVSSGFRTGISGSGLDMVWKTMEREQLPLPVVLGPLVDVSKGVFEQAKNPGSNAANKAILKTGFSSAVAPAINLGLTQATAAAPGVLKAIPFAAQQVMANPQTAKAIGEAAGESAQPKSAQVSKGHPKKK</sequence>
<organism evidence="2">
    <name type="scientific">uncultured Caudovirales phage</name>
    <dbReference type="NCBI Taxonomy" id="2100421"/>
    <lineage>
        <taxon>Viruses</taxon>
        <taxon>Duplodnaviria</taxon>
        <taxon>Heunggongvirae</taxon>
        <taxon>Uroviricota</taxon>
        <taxon>Caudoviricetes</taxon>
        <taxon>Peduoviridae</taxon>
        <taxon>Maltschvirus</taxon>
        <taxon>Maltschvirus maltsch</taxon>
    </lineage>
</organism>
<evidence type="ECO:0008006" key="5">
    <source>
        <dbReference type="Google" id="ProtNLM"/>
    </source>
</evidence>
<feature type="region of interest" description="Disordered" evidence="1">
    <location>
        <begin position="534"/>
        <end position="566"/>
    </location>
</feature>
<evidence type="ECO:0000256" key="1">
    <source>
        <dbReference type="SAM" id="MobiDB-lite"/>
    </source>
</evidence>
<feature type="compositionally biased region" description="Low complexity" evidence="1">
    <location>
        <begin position="542"/>
        <end position="553"/>
    </location>
</feature>
<feature type="region of interest" description="Disordered" evidence="1">
    <location>
        <begin position="680"/>
        <end position="738"/>
    </location>
</feature>
<evidence type="ECO:0000313" key="2">
    <source>
        <dbReference type="EMBL" id="CAB4182785.1"/>
    </source>
</evidence>
<reference evidence="2" key="1">
    <citation type="submission" date="2020-05" db="EMBL/GenBank/DDBJ databases">
        <authorList>
            <person name="Chiriac C."/>
            <person name="Salcher M."/>
            <person name="Ghai R."/>
            <person name="Kavagutti S V."/>
        </authorList>
    </citation>
    <scope>NUCLEOTIDE SEQUENCE</scope>
</reference>
<feature type="region of interest" description="Disordered" evidence="1">
    <location>
        <begin position="2303"/>
        <end position="2325"/>
    </location>
</feature>
<evidence type="ECO:0000313" key="3">
    <source>
        <dbReference type="EMBL" id="CAB4212623.1"/>
    </source>
</evidence>